<reference evidence="8 9" key="1">
    <citation type="submission" date="2017-07" db="EMBL/GenBank/DDBJ databases">
        <title>A draft genome sequence of Gluconacetobacter entanii LTH 4560.</title>
        <authorList>
            <person name="Skraban J."/>
            <person name="Cleenwerck I."/>
            <person name="Vandamme P."/>
            <person name="Trcek J."/>
        </authorList>
    </citation>
    <scope>NUCLEOTIDE SEQUENCE [LARGE SCALE GENOMIC DNA]</scope>
    <source>
        <strain evidence="8 9">LTH 4560</strain>
    </source>
</reference>
<dbReference type="InterPro" id="IPR001647">
    <property type="entry name" value="HTH_TetR"/>
</dbReference>
<dbReference type="PANTHER" id="PTHR30055:SF234">
    <property type="entry name" value="HTH-TYPE TRANSCRIPTIONAL REGULATOR BETI"/>
    <property type="match status" value="1"/>
</dbReference>
<dbReference type="PANTHER" id="PTHR30055">
    <property type="entry name" value="HTH-TYPE TRANSCRIPTIONAL REGULATOR RUTR"/>
    <property type="match status" value="1"/>
</dbReference>
<dbReference type="Proteomes" id="UP001526337">
    <property type="component" value="Unassembled WGS sequence"/>
</dbReference>
<reference evidence="7 10" key="2">
    <citation type="submission" date="2022-07" db="EMBL/GenBank/DDBJ databases">
        <title>Genome stability of Gluconacetobacter entanii AV429.</title>
        <authorList>
            <person name="Trcek J."/>
            <person name="Cepec E."/>
        </authorList>
    </citation>
    <scope>NUCLEOTIDE SEQUENCE [LARGE SCALE GENOMIC DNA]</scope>
    <source>
        <strain evidence="7 10">AV429_2022</strain>
    </source>
</reference>
<dbReference type="RefSeq" id="WP_010512257.1">
    <property type="nucleotide sequence ID" value="NZ_JABJWD010000141.1"/>
</dbReference>
<evidence type="ECO:0000256" key="4">
    <source>
        <dbReference type="ARBA" id="ARBA00023163"/>
    </source>
</evidence>
<protein>
    <submittedName>
        <fullName evidence="8">TetR family transcriptional regulator</fullName>
    </submittedName>
    <submittedName>
        <fullName evidence="7">TetR/AcrR family transcriptional regulator</fullName>
    </submittedName>
</protein>
<evidence type="ECO:0000313" key="7">
    <source>
        <dbReference type="EMBL" id="MCW4589081.1"/>
    </source>
</evidence>
<dbReference type="EMBL" id="JANGSQ010000048">
    <property type="protein sequence ID" value="MCW4589081.1"/>
    <property type="molecule type" value="Genomic_DNA"/>
</dbReference>
<dbReference type="SUPFAM" id="SSF46689">
    <property type="entry name" value="Homeodomain-like"/>
    <property type="match status" value="1"/>
</dbReference>
<dbReference type="Gene3D" id="1.10.357.10">
    <property type="entry name" value="Tetracycline Repressor, domain 2"/>
    <property type="match status" value="1"/>
</dbReference>
<dbReference type="SUPFAM" id="SSF48498">
    <property type="entry name" value="Tetracyclin repressor-like, C-terminal domain"/>
    <property type="match status" value="1"/>
</dbReference>
<feature type="DNA-binding region" description="H-T-H motif" evidence="5">
    <location>
        <begin position="33"/>
        <end position="52"/>
    </location>
</feature>
<comment type="caution">
    <text evidence="8">The sequence shown here is derived from an EMBL/GenBank/DDBJ whole genome shotgun (WGS) entry which is preliminary data.</text>
</comment>
<keyword evidence="3 5" id="KW-0238">DNA-binding</keyword>
<gene>
    <name evidence="8" type="ORF">CFR72_16015</name>
    <name evidence="7" type="ORF">NO263_00480</name>
</gene>
<evidence type="ECO:0000259" key="6">
    <source>
        <dbReference type="PROSITE" id="PS50977"/>
    </source>
</evidence>
<dbReference type="OrthoDB" id="7252896at2"/>
<dbReference type="EMBL" id="NKUF01000086">
    <property type="protein sequence ID" value="PYD60250.1"/>
    <property type="molecule type" value="Genomic_DNA"/>
</dbReference>
<keyword evidence="4" id="KW-0804">Transcription</keyword>
<evidence type="ECO:0000313" key="9">
    <source>
        <dbReference type="Proteomes" id="UP000248301"/>
    </source>
</evidence>
<evidence type="ECO:0000313" key="8">
    <source>
        <dbReference type="EMBL" id="PYD60250.1"/>
    </source>
</evidence>
<feature type="domain" description="HTH tetR-type" evidence="6">
    <location>
        <begin position="10"/>
        <end position="70"/>
    </location>
</feature>
<dbReference type="PROSITE" id="PS50977">
    <property type="entry name" value="HTH_TETR_2"/>
    <property type="match status" value="1"/>
</dbReference>
<accession>A0A318PPE7</accession>
<dbReference type="GO" id="GO:0000976">
    <property type="term" value="F:transcription cis-regulatory region binding"/>
    <property type="evidence" value="ECO:0007669"/>
    <property type="project" value="TreeGrafter"/>
</dbReference>
<dbReference type="Proteomes" id="UP000248301">
    <property type="component" value="Unassembled WGS sequence"/>
</dbReference>
<dbReference type="InterPro" id="IPR050109">
    <property type="entry name" value="HTH-type_TetR-like_transc_reg"/>
</dbReference>
<evidence type="ECO:0000256" key="2">
    <source>
        <dbReference type="ARBA" id="ARBA00023015"/>
    </source>
</evidence>
<dbReference type="InterPro" id="IPR009057">
    <property type="entry name" value="Homeodomain-like_sf"/>
</dbReference>
<organism evidence="8 9">
    <name type="scientific">Gluconacetobacter entanii</name>
    <dbReference type="NCBI Taxonomy" id="108528"/>
    <lineage>
        <taxon>Bacteria</taxon>
        <taxon>Pseudomonadati</taxon>
        <taxon>Pseudomonadota</taxon>
        <taxon>Alphaproteobacteria</taxon>
        <taxon>Acetobacterales</taxon>
        <taxon>Acetobacteraceae</taxon>
        <taxon>Gluconacetobacter</taxon>
    </lineage>
</organism>
<sequence length="209" mass="22981">MRLTRKETQEQTRHRLITAANVAIATEGVAAASIRRICDMAGHSQGAFYSNFKTKDDLLLEIMRAHIEEEAMVLRTLVSGARGADLNLTLAQLSVRLAELAGQPQWSLLSIELQLHAQRDSQFAARYNDCKSACHAVFSALLEELTHLYGLHLILPVRQVAIGLYALWSGLIVQGSVAGAFPRDQIFLAFFRSVTGCPAETTQTMDALS</sequence>
<dbReference type="InterPro" id="IPR039538">
    <property type="entry name" value="BetI_C"/>
</dbReference>
<evidence type="ECO:0000256" key="3">
    <source>
        <dbReference type="ARBA" id="ARBA00023125"/>
    </source>
</evidence>
<evidence type="ECO:0000256" key="1">
    <source>
        <dbReference type="ARBA" id="ARBA00022491"/>
    </source>
</evidence>
<evidence type="ECO:0000256" key="5">
    <source>
        <dbReference type="PROSITE-ProRule" id="PRU00335"/>
    </source>
</evidence>
<proteinExistence type="predicted"/>
<keyword evidence="1" id="KW-0678">Repressor</keyword>
<keyword evidence="2" id="KW-0805">Transcription regulation</keyword>
<dbReference type="InterPro" id="IPR036271">
    <property type="entry name" value="Tet_transcr_reg_TetR-rel_C_sf"/>
</dbReference>
<evidence type="ECO:0000313" key="10">
    <source>
        <dbReference type="Proteomes" id="UP001526337"/>
    </source>
</evidence>
<dbReference type="Pfam" id="PF00440">
    <property type="entry name" value="TetR_N"/>
    <property type="match status" value="1"/>
</dbReference>
<dbReference type="AlphaFoldDB" id="A0A318PPE7"/>
<dbReference type="GO" id="GO:0003700">
    <property type="term" value="F:DNA-binding transcription factor activity"/>
    <property type="evidence" value="ECO:0007669"/>
    <property type="project" value="TreeGrafter"/>
</dbReference>
<keyword evidence="10" id="KW-1185">Reference proteome</keyword>
<dbReference type="Pfam" id="PF13977">
    <property type="entry name" value="TetR_C_6"/>
    <property type="match status" value="1"/>
</dbReference>
<name>A0A318PPE7_9PROT</name>